<dbReference type="GeneTree" id="ENSGT00940000169134"/>
<dbReference type="SMART" id="SM00181">
    <property type="entry name" value="EGF"/>
    <property type="match status" value="2"/>
</dbReference>
<feature type="domain" description="EGF-like" evidence="3">
    <location>
        <begin position="22"/>
        <end position="36"/>
    </location>
</feature>
<dbReference type="HOGENOM" id="CLU_2426368_0_0_1"/>
<organism evidence="4 5">
    <name type="scientific">Ciona savignyi</name>
    <name type="common">Pacific transparent sea squirt</name>
    <dbReference type="NCBI Taxonomy" id="51511"/>
    <lineage>
        <taxon>Eukaryota</taxon>
        <taxon>Metazoa</taxon>
        <taxon>Chordata</taxon>
        <taxon>Tunicata</taxon>
        <taxon>Ascidiacea</taxon>
        <taxon>Phlebobranchia</taxon>
        <taxon>Cionidae</taxon>
        <taxon>Ciona</taxon>
    </lineage>
</organism>
<dbReference type="Proteomes" id="UP000007875">
    <property type="component" value="Unassembled WGS sequence"/>
</dbReference>
<dbReference type="Ensembl" id="ENSCSAVT00000013744.1">
    <property type="protein sequence ID" value="ENSCSAVP00000013588.1"/>
    <property type="gene ID" value="ENSCSAVG00000007962.1"/>
</dbReference>
<sequence>MCTEMCHQEASCLSTGGPRGTCTCRDGYEGDGVNLCRRAPSCPLTCVANAHCIKQEVTDLPPYTCVCNRGYRGIPQSMCFKWPHDNADIAG</sequence>
<reference evidence="5" key="1">
    <citation type="submission" date="2003-08" db="EMBL/GenBank/DDBJ databases">
        <authorList>
            <person name="Birren B."/>
            <person name="Nusbaum C."/>
            <person name="Abebe A."/>
            <person name="Abouelleil A."/>
            <person name="Adekoya E."/>
            <person name="Ait-zahra M."/>
            <person name="Allen N."/>
            <person name="Allen T."/>
            <person name="An P."/>
            <person name="Anderson M."/>
            <person name="Anderson S."/>
            <person name="Arachchi H."/>
            <person name="Armbruster J."/>
            <person name="Bachantsang P."/>
            <person name="Baldwin J."/>
            <person name="Barry A."/>
            <person name="Bayul T."/>
            <person name="Blitshsteyn B."/>
            <person name="Bloom T."/>
            <person name="Blye J."/>
            <person name="Boguslavskiy L."/>
            <person name="Borowsky M."/>
            <person name="Boukhgalter B."/>
            <person name="Brunache A."/>
            <person name="Butler J."/>
            <person name="Calixte N."/>
            <person name="Calvo S."/>
            <person name="Camarata J."/>
            <person name="Campo K."/>
            <person name="Chang J."/>
            <person name="Cheshatsang Y."/>
            <person name="Citroen M."/>
            <person name="Collymore A."/>
            <person name="Considine T."/>
            <person name="Cook A."/>
            <person name="Cooke P."/>
            <person name="Corum B."/>
            <person name="Cuomo C."/>
            <person name="David R."/>
            <person name="Dawoe T."/>
            <person name="Degray S."/>
            <person name="Dodge S."/>
            <person name="Dooley K."/>
            <person name="Dorje P."/>
            <person name="Dorjee K."/>
            <person name="Dorris L."/>
            <person name="Duffey N."/>
            <person name="Dupes A."/>
            <person name="Elkins T."/>
            <person name="Engels R."/>
            <person name="Erickson J."/>
            <person name="Farina A."/>
            <person name="Faro S."/>
            <person name="Ferreira P."/>
            <person name="Fischer H."/>
            <person name="Fitzgerald M."/>
            <person name="Foley K."/>
            <person name="Gage D."/>
            <person name="Galagan J."/>
            <person name="Gearin G."/>
            <person name="Gnerre S."/>
            <person name="Gnirke A."/>
            <person name="Goyette A."/>
            <person name="Graham J."/>
            <person name="Grandbois E."/>
            <person name="Gyaltsen K."/>
            <person name="Hafez N."/>
            <person name="Hagopian D."/>
            <person name="Hagos B."/>
            <person name="Hall J."/>
            <person name="Hatcher B."/>
            <person name="Heller A."/>
            <person name="Higgins H."/>
            <person name="Honan T."/>
            <person name="Horn A."/>
            <person name="Houde N."/>
            <person name="Hughes L."/>
            <person name="Hulme W."/>
            <person name="Husby E."/>
            <person name="Iliev I."/>
            <person name="Jaffe D."/>
            <person name="Jones C."/>
            <person name="Kamal M."/>
            <person name="Kamat A."/>
            <person name="Kamvysselis M."/>
            <person name="Karlsson E."/>
            <person name="Kells C."/>
            <person name="Kieu A."/>
            <person name="Kisner P."/>
            <person name="Kodira C."/>
            <person name="Kulbokas E."/>
            <person name="Labutti K."/>
            <person name="Lama D."/>
            <person name="Landers T."/>
            <person name="Leger J."/>
            <person name="Levine S."/>
            <person name="Lewis D."/>
            <person name="Lewis T."/>
            <person name="Lindblad-toh K."/>
            <person name="Liu X."/>
            <person name="Lokyitsang T."/>
            <person name="Lokyitsang Y."/>
            <person name="Lucien O."/>
            <person name="Lui A."/>
            <person name="Ma L.J."/>
            <person name="Mabbitt R."/>
            <person name="Macdonald J."/>
            <person name="Maclean C."/>
            <person name="Major J."/>
            <person name="Manning J."/>
            <person name="Marabella R."/>
            <person name="Maru K."/>
            <person name="Matthews C."/>
            <person name="Mauceli E."/>
            <person name="Mccarthy M."/>
            <person name="Mcdonough S."/>
            <person name="Mcghee T."/>
            <person name="Meldrim J."/>
            <person name="Meneus L."/>
            <person name="Mesirov J."/>
            <person name="Mihalev A."/>
            <person name="Mihova T."/>
            <person name="Mikkelsen T."/>
            <person name="Mlenga V."/>
            <person name="Moru K."/>
            <person name="Mozes J."/>
            <person name="Mulrain L."/>
            <person name="Munson G."/>
            <person name="Naylor J."/>
            <person name="Newes C."/>
            <person name="Nguyen C."/>
            <person name="Nguyen N."/>
            <person name="Nguyen T."/>
            <person name="Nicol R."/>
            <person name="Nielsen C."/>
            <person name="Nizzari M."/>
            <person name="Norbu C."/>
            <person name="Norbu N."/>
            <person name="O'donnell P."/>
            <person name="Okoawo O."/>
            <person name="O'leary S."/>
            <person name="Omotosho B."/>
            <person name="O'neill K."/>
            <person name="Osman S."/>
            <person name="Parker S."/>
            <person name="Perrin D."/>
            <person name="Phunkhang P."/>
            <person name="Piqani B."/>
            <person name="Purcell S."/>
            <person name="Rachupka T."/>
            <person name="Ramasamy U."/>
            <person name="Rameau R."/>
            <person name="Ray V."/>
            <person name="Raymond C."/>
            <person name="Retta R."/>
            <person name="Richardson S."/>
            <person name="Rise C."/>
            <person name="Rodriguez J."/>
            <person name="Rogers J."/>
            <person name="Rogov P."/>
            <person name="Rutman M."/>
            <person name="Schupbach R."/>
            <person name="Seaman C."/>
            <person name="Settipalli S."/>
            <person name="Sharpe T."/>
            <person name="Sheridan J."/>
            <person name="Sherpa N."/>
            <person name="Shi J."/>
            <person name="Smirnov S."/>
            <person name="Smith C."/>
            <person name="Sougnez C."/>
            <person name="Spencer B."/>
            <person name="Stalker J."/>
            <person name="Stange-thomann N."/>
            <person name="Stavropoulos S."/>
            <person name="Stetson K."/>
            <person name="Stone C."/>
            <person name="Stone S."/>
            <person name="Stubbs M."/>
            <person name="Talamas J."/>
            <person name="Tchuinga P."/>
            <person name="Tenzing P."/>
            <person name="Tesfaye S."/>
            <person name="Theodore J."/>
            <person name="Thoulutsang Y."/>
            <person name="Topham K."/>
            <person name="Towey S."/>
            <person name="Tsamla T."/>
            <person name="Tsomo N."/>
            <person name="Vallee D."/>
            <person name="Vassiliev H."/>
            <person name="Venkataraman V."/>
            <person name="Vinson J."/>
            <person name="Vo A."/>
            <person name="Wade C."/>
            <person name="Wang S."/>
            <person name="Wangchuk T."/>
            <person name="Wangdi T."/>
            <person name="Whittaker C."/>
            <person name="Wilkinson J."/>
            <person name="Wu Y."/>
            <person name="Wyman D."/>
            <person name="Yadav S."/>
            <person name="Yang S."/>
            <person name="Yang X."/>
            <person name="Yeager S."/>
            <person name="Yee E."/>
            <person name="Young G."/>
            <person name="Zainoun J."/>
            <person name="Zembeck L."/>
            <person name="Zimmer A."/>
            <person name="Zody M."/>
            <person name="Lander E."/>
        </authorList>
    </citation>
    <scope>NUCLEOTIDE SEQUENCE [LARGE SCALE GENOMIC DNA]</scope>
</reference>
<reference evidence="4" key="3">
    <citation type="submission" date="2025-09" db="UniProtKB">
        <authorList>
            <consortium name="Ensembl"/>
        </authorList>
    </citation>
    <scope>IDENTIFICATION</scope>
</reference>
<dbReference type="Gene3D" id="2.10.25.10">
    <property type="entry name" value="Laminin"/>
    <property type="match status" value="2"/>
</dbReference>
<dbReference type="InterPro" id="IPR024731">
    <property type="entry name" value="NELL2-like_EGF"/>
</dbReference>
<dbReference type="PROSITE" id="PS01186">
    <property type="entry name" value="EGF_2"/>
    <property type="match status" value="2"/>
</dbReference>
<proteinExistence type="predicted"/>
<reference evidence="4" key="2">
    <citation type="submission" date="2025-08" db="UniProtKB">
        <authorList>
            <consortium name="Ensembl"/>
        </authorList>
    </citation>
    <scope>IDENTIFICATION</scope>
</reference>
<evidence type="ECO:0000313" key="4">
    <source>
        <dbReference type="Ensembl" id="ENSCSAVP00000013588.1"/>
    </source>
</evidence>
<protein>
    <recommendedName>
        <fullName evidence="3">EGF-like domain-containing protein</fullName>
    </recommendedName>
</protein>
<evidence type="ECO:0000259" key="3">
    <source>
        <dbReference type="PROSITE" id="PS01186"/>
    </source>
</evidence>
<feature type="domain" description="EGF-like" evidence="3">
    <location>
        <begin position="65"/>
        <end position="79"/>
    </location>
</feature>
<dbReference type="AlphaFoldDB" id="H2Z7M6"/>
<accession>H2Z7M6</accession>
<evidence type="ECO:0000256" key="1">
    <source>
        <dbReference type="ARBA" id="ARBA00022536"/>
    </source>
</evidence>
<dbReference type="InterPro" id="IPR000742">
    <property type="entry name" value="EGF"/>
</dbReference>
<keyword evidence="5" id="KW-1185">Reference proteome</keyword>
<evidence type="ECO:0000256" key="2">
    <source>
        <dbReference type="ARBA" id="ARBA00023157"/>
    </source>
</evidence>
<evidence type="ECO:0000313" key="5">
    <source>
        <dbReference type="Proteomes" id="UP000007875"/>
    </source>
</evidence>
<name>H2Z7M6_CIOSA</name>
<dbReference type="Pfam" id="PF12947">
    <property type="entry name" value="EGF_3"/>
    <property type="match status" value="1"/>
</dbReference>
<keyword evidence="2" id="KW-1015">Disulfide bond</keyword>
<dbReference type="InParanoid" id="H2Z7M6"/>
<keyword evidence="1" id="KW-0245">EGF-like domain</keyword>